<reference evidence="2" key="1">
    <citation type="submission" date="2014-11" db="EMBL/GenBank/DDBJ databases">
        <authorList>
            <person name="Amaro Gonzalez C."/>
        </authorList>
    </citation>
    <scope>NUCLEOTIDE SEQUENCE</scope>
</reference>
<name>A0A0E9SUM0_ANGAN</name>
<dbReference type="AlphaFoldDB" id="A0A0E9SUM0"/>
<feature type="compositionally biased region" description="Polar residues" evidence="1">
    <location>
        <begin position="14"/>
        <end position="24"/>
    </location>
</feature>
<organism evidence="2">
    <name type="scientific">Anguilla anguilla</name>
    <name type="common">European freshwater eel</name>
    <name type="synonym">Muraena anguilla</name>
    <dbReference type="NCBI Taxonomy" id="7936"/>
    <lineage>
        <taxon>Eukaryota</taxon>
        <taxon>Metazoa</taxon>
        <taxon>Chordata</taxon>
        <taxon>Craniata</taxon>
        <taxon>Vertebrata</taxon>
        <taxon>Euteleostomi</taxon>
        <taxon>Actinopterygii</taxon>
        <taxon>Neopterygii</taxon>
        <taxon>Teleostei</taxon>
        <taxon>Anguilliformes</taxon>
        <taxon>Anguillidae</taxon>
        <taxon>Anguilla</taxon>
    </lineage>
</organism>
<evidence type="ECO:0000313" key="2">
    <source>
        <dbReference type="EMBL" id="JAH44330.1"/>
    </source>
</evidence>
<sequence>MVNSKDTAGFVRTQRPSSIKNNQAASQAMSLMGCVSR</sequence>
<dbReference type="EMBL" id="GBXM01064247">
    <property type="protein sequence ID" value="JAH44330.1"/>
    <property type="molecule type" value="Transcribed_RNA"/>
</dbReference>
<reference evidence="2" key="2">
    <citation type="journal article" date="2015" name="Fish Shellfish Immunol.">
        <title>Early steps in the European eel (Anguilla anguilla)-Vibrio vulnificus interaction in the gills: Role of the RtxA13 toxin.</title>
        <authorList>
            <person name="Callol A."/>
            <person name="Pajuelo D."/>
            <person name="Ebbesson L."/>
            <person name="Teles M."/>
            <person name="MacKenzie S."/>
            <person name="Amaro C."/>
        </authorList>
    </citation>
    <scope>NUCLEOTIDE SEQUENCE</scope>
</reference>
<proteinExistence type="predicted"/>
<accession>A0A0E9SUM0</accession>
<feature type="region of interest" description="Disordered" evidence="1">
    <location>
        <begin position="1"/>
        <end position="24"/>
    </location>
</feature>
<evidence type="ECO:0000256" key="1">
    <source>
        <dbReference type="SAM" id="MobiDB-lite"/>
    </source>
</evidence>
<dbReference type="PROSITE" id="PS51257">
    <property type="entry name" value="PROKAR_LIPOPROTEIN"/>
    <property type="match status" value="1"/>
</dbReference>
<protein>
    <submittedName>
        <fullName evidence="2">Uncharacterized protein</fullName>
    </submittedName>
</protein>